<feature type="transmembrane region" description="Helical" evidence="6">
    <location>
        <begin position="320"/>
        <end position="341"/>
    </location>
</feature>
<feature type="transmembrane region" description="Helical" evidence="6">
    <location>
        <begin position="187"/>
        <end position="209"/>
    </location>
</feature>
<dbReference type="InterPro" id="IPR002528">
    <property type="entry name" value="MATE_fam"/>
</dbReference>
<feature type="transmembrane region" description="Helical" evidence="6">
    <location>
        <begin position="43"/>
        <end position="65"/>
    </location>
</feature>
<comment type="similarity">
    <text evidence="2">Belongs to the multi antimicrobial extrusion (MATE) (TC 2.A.66.1) family.</text>
</comment>
<feature type="transmembrane region" description="Helical" evidence="6">
    <location>
        <begin position="85"/>
        <end position="106"/>
    </location>
</feature>
<feature type="transmembrane region" description="Helical" evidence="6">
    <location>
        <begin position="12"/>
        <end position="31"/>
    </location>
</feature>
<dbReference type="PANTHER" id="PTHR42893:SF46">
    <property type="entry name" value="PROTEIN DETOXIFICATION 44, CHLOROPLASTIC"/>
    <property type="match status" value="1"/>
</dbReference>
<evidence type="ECO:0000256" key="5">
    <source>
        <dbReference type="ARBA" id="ARBA00023136"/>
    </source>
</evidence>
<dbReference type="STRING" id="1006000.GKAS_04357"/>
<evidence type="ECO:0000256" key="1">
    <source>
        <dbReference type="ARBA" id="ARBA00004141"/>
    </source>
</evidence>
<dbReference type="Pfam" id="PF01554">
    <property type="entry name" value="MatE"/>
    <property type="match status" value="2"/>
</dbReference>
<sequence length="439" mass="47270">MPLLTSADKALWRLALPMIFSNITVPLLGLVDTAVIGHLDSPVYLGGVAIGATATSFLFMLLLFLRMSTTGLTAQAFGAKDPQALARALVQPLMLALGAGLLIILLKTPLINLALSIVGGSGEVLEQARRFLTIRWLSAPAALANLVLLGWLLGVQYARAPVVLLVVGNVLNIVLDLWLVMGLHMSVQGAALATALAEYATLLVGLVMVRKVLVMRGISWLMLKNAWRGNIRRLLALNRDIMLRSLLLQLCFGAVTVFGARLGGDVVAVNAVLMTMLTFTAYALDGFAYAVEAHSGQAFGARDGSKLLEVWHAACRQAGVVALAFALVYALLGQQIVALLTSLPELQQLADRYVLWQVVLPAIGVWCYLLDGMFIGATRGAEMRNSMAVAALGFALTLLALPLLGNHGLWLALAVFLALRGLSLAYIWRRHWRNNSWFS</sequence>
<gene>
    <name evidence="7" type="ORF">C8256_16450</name>
</gene>
<dbReference type="RefSeq" id="WP_106928584.1">
    <property type="nucleotide sequence ID" value="NZ_CABMMU010000013.1"/>
</dbReference>
<evidence type="ECO:0000256" key="2">
    <source>
        <dbReference type="ARBA" id="ARBA00010199"/>
    </source>
</evidence>
<feature type="transmembrane region" description="Helical" evidence="6">
    <location>
        <begin position="134"/>
        <end position="155"/>
    </location>
</feature>
<feature type="transmembrane region" description="Helical" evidence="6">
    <location>
        <begin position="410"/>
        <end position="428"/>
    </location>
</feature>
<dbReference type="NCBIfam" id="NF007690">
    <property type="entry name" value="PRK10367.1"/>
    <property type="match status" value="1"/>
</dbReference>
<protein>
    <submittedName>
        <fullName evidence="7">MATE family efflux transporter DinF</fullName>
    </submittedName>
</protein>
<dbReference type="PANTHER" id="PTHR42893">
    <property type="entry name" value="PROTEIN DETOXIFICATION 44, CHLOROPLASTIC-RELATED"/>
    <property type="match status" value="1"/>
</dbReference>
<keyword evidence="3 6" id="KW-0812">Transmembrane</keyword>
<feature type="transmembrane region" description="Helical" evidence="6">
    <location>
        <begin position="353"/>
        <end position="375"/>
    </location>
</feature>
<accession>A0A2T2XZR1</accession>
<keyword evidence="5 6" id="KW-0472">Membrane</keyword>
<dbReference type="EMBL" id="PYHO01000013">
    <property type="protein sequence ID" value="PSR45756.1"/>
    <property type="molecule type" value="Genomic_DNA"/>
</dbReference>
<dbReference type="GO" id="GO:0042910">
    <property type="term" value="F:xenobiotic transmembrane transporter activity"/>
    <property type="evidence" value="ECO:0007669"/>
    <property type="project" value="InterPro"/>
</dbReference>
<comment type="subcellular location">
    <subcellularLocation>
        <location evidence="1">Membrane</location>
        <topology evidence="1">Multi-pass membrane protein</topology>
    </subcellularLocation>
</comment>
<dbReference type="GO" id="GO:0015297">
    <property type="term" value="F:antiporter activity"/>
    <property type="evidence" value="ECO:0007669"/>
    <property type="project" value="InterPro"/>
</dbReference>
<keyword evidence="4 6" id="KW-1133">Transmembrane helix</keyword>
<dbReference type="GO" id="GO:0005886">
    <property type="term" value="C:plasma membrane"/>
    <property type="evidence" value="ECO:0007669"/>
    <property type="project" value="TreeGrafter"/>
</dbReference>
<organism evidence="7 8">
    <name type="scientific">Kluyvera genomosp. 2</name>
    <dbReference type="NCBI Taxonomy" id="2774054"/>
    <lineage>
        <taxon>Bacteria</taxon>
        <taxon>Pseudomonadati</taxon>
        <taxon>Pseudomonadota</taxon>
        <taxon>Gammaproteobacteria</taxon>
        <taxon>Enterobacterales</taxon>
        <taxon>Enterobacteriaceae</taxon>
        <taxon>Kluyvera</taxon>
    </lineage>
</organism>
<dbReference type="NCBIfam" id="TIGR00797">
    <property type="entry name" value="matE"/>
    <property type="match status" value="1"/>
</dbReference>
<keyword evidence="8" id="KW-1185">Reference proteome</keyword>
<comment type="caution">
    <text evidence="7">The sequence shown here is derived from an EMBL/GenBank/DDBJ whole genome shotgun (WGS) entry which is preliminary data.</text>
</comment>
<evidence type="ECO:0000256" key="3">
    <source>
        <dbReference type="ARBA" id="ARBA00022692"/>
    </source>
</evidence>
<evidence type="ECO:0000313" key="8">
    <source>
        <dbReference type="Proteomes" id="UP000240892"/>
    </source>
</evidence>
<evidence type="ECO:0000256" key="6">
    <source>
        <dbReference type="SAM" id="Phobius"/>
    </source>
</evidence>
<reference evidence="7 8" key="1">
    <citation type="submission" date="2018-03" db="EMBL/GenBank/DDBJ databases">
        <title>First report of an OXA-48+CTX-M-M-producing Kluyvera ascorbata clone recovered from patients admitted in a University Hospital in Madrid, Spain.</title>
        <authorList>
            <person name="Hernandez-Garcia M."/>
            <person name="Leon-Sampedro R."/>
            <person name="Perez-Viso B."/>
            <person name="Morosini M.I."/>
            <person name="Lopez-Fresnena N."/>
            <person name="Coque T.M."/>
            <person name="Bonten M."/>
            <person name="Malhotra-Kumar S."/>
            <person name="Ruiz-Garbajosa P."/>
            <person name="Canton R."/>
        </authorList>
    </citation>
    <scope>NUCLEOTIDE SEQUENCE [LARGE SCALE GENOMIC DNA]</scope>
    <source>
        <strain evidence="7 8">KA2</strain>
    </source>
</reference>
<dbReference type="InterPro" id="IPR044644">
    <property type="entry name" value="DinF-like"/>
</dbReference>
<evidence type="ECO:0000256" key="4">
    <source>
        <dbReference type="ARBA" id="ARBA00022989"/>
    </source>
</evidence>
<proteinExistence type="inferred from homology"/>
<dbReference type="CDD" id="cd13136">
    <property type="entry name" value="MATE_DinF_like"/>
    <property type="match status" value="1"/>
</dbReference>
<dbReference type="Proteomes" id="UP000240892">
    <property type="component" value="Unassembled WGS sequence"/>
</dbReference>
<feature type="transmembrane region" description="Helical" evidence="6">
    <location>
        <begin position="266"/>
        <end position="284"/>
    </location>
</feature>
<evidence type="ECO:0000313" key="7">
    <source>
        <dbReference type="EMBL" id="PSR45756.1"/>
    </source>
</evidence>
<feature type="transmembrane region" description="Helical" evidence="6">
    <location>
        <begin position="241"/>
        <end position="260"/>
    </location>
</feature>
<feature type="transmembrane region" description="Helical" evidence="6">
    <location>
        <begin position="162"/>
        <end position="181"/>
    </location>
</feature>
<dbReference type="AlphaFoldDB" id="A0A2T2XZR1"/>
<name>A0A2T2XZR1_9ENTR</name>
<feature type="transmembrane region" description="Helical" evidence="6">
    <location>
        <begin position="387"/>
        <end position="404"/>
    </location>
</feature>